<keyword evidence="2" id="KW-1185">Reference proteome</keyword>
<reference evidence="1 2" key="1">
    <citation type="journal article" date="2020" name="Int. J. Syst. Evol. Microbiol.">
        <title>Pseudomonas kitaguniensis sp. nov., a pathogen causing bacterial rot of Welsh onion in Japan.</title>
        <authorList>
            <person name="Sawada H."/>
            <person name="Fujikawa T."/>
            <person name="Nishiwaki Y."/>
            <person name="Horita H."/>
        </authorList>
    </citation>
    <scope>NUCLEOTIDE SEQUENCE [LARGE SCALE GENOMIC DNA]</scope>
    <source>
        <strain evidence="1 2">MAFF 212408</strain>
    </source>
</reference>
<protein>
    <submittedName>
        <fullName evidence="1">Uncharacterized protein</fullName>
    </submittedName>
</protein>
<organism evidence="1 2">
    <name type="scientific">Pseudomonas kitaguniensis</name>
    <dbReference type="NCBI Taxonomy" id="2607908"/>
    <lineage>
        <taxon>Bacteria</taxon>
        <taxon>Pseudomonadati</taxon>
        <taxon>Pseudomonadota</taxon>
        <taxon>Gammaproteobacteria</taxon>
        <taxon>Pseudomonadales</taxon>
        <taxon>Pseudomonadaceae</taxon>
        <taxon>Pseudomonas</taxon>
    </lineage>
</organism>
<accession>A0A5N7KF22</accession>
<dbReference type="InterPro" id="IPR011990">
    <property type="entry name" value="TPR-like_helical_dom_sf"/>
</dbReference>
<proteinExistence type="predicted"/>
<sequence length="261" mass="28582">MAGNNLSLYASSSGSAVLTEADNHKSILVFAGGDEFGQATAGSCVVAANLLAIKGGFEGKLVPVTTEINSYDKSQAQGRSISIEMQSDAIVINDVDFVGLCSLDSSLVNVYQHIGVSDRRYKNLYAEMMEIAHTDALAMFKDGRVMDAIARLSSFADGYDVSWLKDKDVERVVISAINDYAFFLQQNNSAMESITFLNNVVSADPCRAVAWLNLADSNWIIDKKNEAVKQYVEYKKLMLLKDKKSKIPLRVIERINTPVGS</sequence>
<dbReference type="Proteomes" id="UP000326112">
    <property type="component" value="Unassembled WGS sequence"/>
</dbReference>
<evidence type="ECO:0000313" key="2">
    <source>
        <dbReference type="Proteomes" id="UP000326112"/>
    </source>
</evidence>
<dbReference type="SUPFAM" id="SSF48452">
    <property type="entry name" value="TPR-like"/>
    <property type="match status" value="1"/>
</dbReference>
<name>A0A5N7KF22_9PSED</name>
<evidence type="ECO:0000313" key="1">
    <source>
        <dbReference type="EMBL" id="MPR00766.1"/>
    </source>
</evidence>
<comment type="caution">
    <text evidence="1">The sequence shown here is derived from an EMBL/GenBank/DDBJ whole genome shotgun (WGS) entry which is preliminary data.</text>
</comment>
<reference evidence="1 2" key="2">
    <citation type="journal article" date="2023" name="Plant Pathol.">
        <title>Dismantling and reorganizing Pseudomonas marginalis sensu#lato.</title>
        <authorList>
            <person name="Sawada H."/>
            <person name="Fujikawa T."/>
            <person name="Satou M."/>
        </authorList>
    </citation>
    <scope>NUCLEOTIDE SEQUENCE [LARGE SCALE GENOMIC DNA]</scope>
    <source>
        <strain evidence="1 2">MAFF 212408</strain>
    </source>
</reference>
<gene>
    <name evidence="1" type="ORF">F0169_00985</name>
</gene>
<dbReference type="EMBL" id="VUAZ01000003">
    <property type="protein sequence ID" value="MPR00766.1"/>
    <property type="molecule type" value="Genomic_DNA"/>
</dbReference>